<evidence type="ECO:0000313" key="6">
    <source>
        <dbReference type="Proteomes" id="UP000799438"/>
    </source>
</evidence>
<dbReference type="Gene3D" id="3.90.226.10">
    <property type="entry name" value="2-enoyl-CoA Hydratase, Chain A, domain 1"/>
    <property type="match status" value="1"/>
</dbReference>
<dbReference type="InterPro" id="IPR052766">
    <property type="entry name" value="S41A_metabolite_peptidase"/>
</dbReference>
<evidence type="ECO:0000259" key="3">
    <source>
        <dbReference type="Pfam" id="PF03572"/>
    </source>
</evidence>
<feature type="chain" id="PRO_5025591865" evidence="2">
    <location>
        <begin position="23"/>
        <end position="750"/>
    </location>
</feature>
<name>A0A6A6B6L0_9PEZI</name>
<dbReference type="GO" id="GO:0006508">
    <property type="term" value="P:proteolysis"/>
    <property type="evidence" value="ECO:0007669"/>
    <property type="project" value="InterPro"/>
</dbReference>
<reference evidence="5" key="1">
    <citation type="journal article" date="2020" name="Stud. Mycol.">
        <title>101 Dothideomycetes genomes: a test case for predicting lifestyles and emergence of pathogens.</title>
        <authorList>
            <person name="Haridas S."/>
            <person name="Albert R."/>
            <person name="Binder M."/>
            <person name="Bloem J."/>
            <person name="Labutti K."/>
            <person name="Salamov A."/>
            <person name="Andreopoulos B."/>
            <person name="Baker S."/>
            <person name="Barry K."/>
            <person name="Bills G."/>
            <person name="Bluhm B."/>
            <person name="Cannon C."/>
            <person name="Castanera R."/>
            <person name="Culley D."/>
            <person name="Daum C."/>
            <person name="Ezra D."/>
            <person name="Gonzalez J."/>
            <person name="Henrissat B."/>
            <person name="Kuo A."/>
            <person name="Liang C."/>
            <person name="Lipzen A."/>
            <person name="Lutzoni F."/>
            <person name="Magnuson J."/>
            <person name="Mondo S."/>
            <person name="Nolan M."/>
            <person name="Ohm R."/>
            <person name="Pangilinan J."/>
            <person name="Park H.-J."/>
            <person name="Ramirez L."/>
            <person name="Alfaro M."/>
            <person name="Sun H."/>
            <person name="Tritt A."/>
            <person name="Yoshinaga Y."/>
            <person name="Zwiers L.-H."/>
            <person name="Turgeon B."/>
            <person name="Goodwin S."/>
            <person name="Spatafora J."/>
            <person name="Crous P."/>
            <person name="Grigoriev I."/>
        </authorList>
    </citation>
    <scope>NUCLEOTIDE SEQUENCE</scope>
    <source>
        <strain evidence="5">CBS 121167</strain>
    </source>
</reference>
<dbReference type="Pfam" id="PF03572">
    <property type="entry name" value="Peptidase_S41"/>
    <property type="match status" value="1"/>
</dbReference>
<accession>A0A6A6B6L0</accession>
<keyword evidence="6" id="KW-1185">Reference proteome</keyword>
<proteinExistence type="predicted"/>
<dbReference type="InterPro" id="IPR029045">
    <property type="entry name" value="ClpP/crotonase-like_dom_sf"/>
</dbReference>
<protein>
    <submittedName>
        <fullName evidence="5">Uncharacterized protein</fullName>
    </submittedName>
</protein>
<dbReference type="GeneID" id="54303305"/>
<organism evidence="5 6">
    <name type="scientific">Aplosporella prunicola CBS 121167</name>
    <dbReference type="NCBI Taxonomy" id="1176127"/>
    <lineage>
        <taxon>Eukaryota</taxon>
        <taxon>Fungi</taxon>
        <taxon>Dikarya</taxon>
        <taxon>Ascomycota</taxon>
        <taxon>Pezizomycotina</taxon>
        <taxon>Dothideomycetes</taxon>
        <taxon>Dothideomycetes incertae sedis</taxon>
        <taxon>Botryosphaeriales</taxon>
        <taxon>Aplosporellaceae</taxon>
        <taxon>Aplosporella</taxon>
    </lineage>
</organism>
<dbReference type="Pfam" id="PF23658">
    <property type="entry name" value="PDZ_CPAF_rel"/>
    <property type="match status" value="1"/>
</dbReference>
<dbReference type="InterPro" id="IPR056186">
    <property type="entry name" value="PDZ_CPAF-rel"/>
</dbReference>
<evidence type="ECO:0000256" key="1">
    <source>
        <dbReference type="SAM" id="MobiDB-lite"/>
    </source>
</evidence>
<dbReference type="SUPFAM" id="SSF52096">
    <property type="entry name" value="ClpP/crotonase"/>
    <property type="match status" value="1"/>
</dbReference>
<dbReference type="RefSeq" id="XP_033394598.1">
    <property type="nucleotide sequence ID" value="XM_033545799.1"/>
</dbReference>
<dbReference type="Proteomes" id="UP000799438">
    <property type="component" value="Unassembled WGS sequence"/>
</dbReference>
<feature type="signal peptide" evidence="2">
    <location>
        <begin position="1"/>
        <end position="22"/>
    </location>
</feature>
<dbReference type="GO" id="GO:0008236">
    <property type="term" value="F:serine-type peptidase activity"/>
    <property type="evidence" value="ECO:0007669"/>
    <property type="project" value="InterPro"/>
</dbReference>
<dbReference type="EMBL" id="ML995495">
    <property type="protein sequence ID" value="KAF2138885.1"/>
    <property type="molecule type" value="Genomic_DNA"/>
</dbReference>
<feature type="compositionally biased region" description="Low complexity" evidence="1">
    <location>
        <begin position="294"/>
        <end position="318"/>
    </location>
</feature>
<feature type="region of interest" description="Disordered" evidence="1">
    <location>
        <begin position="288"/>
        <end position="324"/>
    </location>
</feature>
<dbReference type="PANTHER" id="PTHR37049:SF4">
    <property type="entry name" value="RHODANESE DOMAIN-CONTAINING PROTEIN"/>
    <property type="match status" value="1"/>
</dbReference>
<dbReference type="PANTHER" id="PTHR37049">
    <property type="entry name" value="PEPTIDASE S41 FAMILY PROTEIN"/>
    <property type="match status" value="1"/>
</dbReference>
<keyword evidence="2" id="KW-0732">Signal</keyword>
<feature type="domain" description="CPAF-like PDZ" evidence="4">
    <location>
        <begin position="136"/>
        <end position="264"/>
    </location>
</feature>
<evidence type="ECO:0000259" key="4">
    <source>
        <dbReference type="Pfam" id="PF23658"/>
    </source>
</evidence>
<gene>
    <name evidence="5" type="ORF">K452DRAFT_352962</name>
</gene>
<evidence type="ECO:0000256" key="2">
    <source>
        <dbReference type="SAM" id="SignalP"/>
    </source>
</evidence>
<dbReference type="InterPro" id="IPR005151">
    <property type="entry name" value="Tail-specific_protease"/>
</dbReference>
<evidence type="ECO:0000313" key="5">
    <source>
        <dbReference type="EMBL" id="KAF2138885.1"/>
    </source>
</evidence>
<dbReference type="OrthoDB" id="27214at2759"/>
<sequence>MRLQQLVRGALDALILASQTAAAPSATPTVPAELAHACLQSIPLNVSAALALLEAVKPYLEWQSTTAYLKDPPGEYTEKVQEGVDVWGGLEGIAEAVKRGEVRGEWEFGWSLYSLLQSTHDGHLVYVPDSVGGIFNFGRPLPLVSVSSDGFSLPQAYAYPDILAASLGNASFTPSHIVQIDGEDAAAWLEKWSQYGSLQDRDALYNNVFYELAIVALGTTSAGMGTFTGGGRGRWVYPGATTELTFANGSTHTTQNFAKVLTSFDGIRTGADIYRKYFTLPADVSFHNGEEQQSPTTTATATSSTSTSSASTTTSTPAPGYPSPVIRHENNLIGGYFLSGAEYADVAVLNVASFVGSDSAELSFKATSQQFLAQAKAAGKTKLIVDVSANGGGTILQGYDLFKQLFPQLDAFAAADRTRAFEALDLLGQKFSEVAGTVPRTLEVGENETLFELEADVVSSSLNYRTDLTPSGQPFSSWAEKYSPHTDTQHNDSFSSPFRWNLSDVLTPLNSGGIWVTGYGEEAGAANATAPFEPHNVLVMTDGYCASTCTIFSRLMRELAGVRHVAVGGRARQGAMQAVGGVKGTNDWGWSTIQSLVSLAYSLSTPAQQAHYNATSLARYNDQTPFLRAANNTSFNINFRDGIAIDDVAAQSPTPLQFVYEKADCRVFWTAAMTLDSAWGERSWCVDGGLGAGGGNATVGRGRAVAGVQSEGVERRAQTVPESARLQDYPLDLWTDVRAGVERGDGLMAI</sequence>
<dbReference type="AlphaFoldDB" id="A0A6A6B6L0"/>
<feature type="domain" description="Tail specific protease" evidence="3">
    <location>
        <begin position="345"/>
        <end position="561"/>
    </location>
</feature>